<name>E9SE42_RUMAL</name>
<dbReference type="Gene3D" id="3.40.50.300">
    <property type="entry name" value="P-loop containing nucleotide triphosphate hydrolases"/>
    <property type="match status" value="1"/>
</dbReference>
<evidence type="ECO:0000259" key="5">
    <source>
        <dbReference type="PROSITE" id="PS51206"/>
    </source>
</evidence>
<dbReference type="InterPro" id="IPR014015">
    <property type="entry name" value="Helicase_SF3_DNA-vir"/>
</dbReference>
<feature type="domain" description="SF3 helicase" evidence="5">
    <location>
        <begin position="170"/>
        <end position="324"/>
    </location>
</feature>
<dbReference type="OrthoDB" id="9763644at2"/>
<evidence type="ECO:0000256" key="3">
    <source>
        <dbReference type="ARBA" id="ARBA00022840"/>
    </source>
</evidence>
<keyword evidence="7" id="KW-1185">Reference proteome</keyword>
<evidence type="ECO:0000256" key="4">
    <source>
        <dbReference type="SAM" id="MobiDB-lite"/>
    </source>
</evidence>
<protein>
    <submittedName>
        <fullName evidence="6">Phage/plasmid primase, P4 family, C-terminal domain protein</fullName>
    </submittedName>
</protein>
<dbReference type="InterPro" id="IPR045455">
    <property type="entry name" value="NrS-1_pol-like_helicase"/>
</dbReference>
<keyword evidence="2" id="KW-0378">Hydrolase</keyword>
<dbReference type="AlphaFoldDB" id="E9SE42"/>
<dbReference type="NCBIfam" id="TIGR01613">
    <property type="entry name" value="primase_Cterm"/>
    <property type="match status" value="1"/>
</dbReference>
<dbReference type="InterPro" id="IPR027417">
    <property type="entry name" value="P-loop_NTPase"/>
</dbReference>
<dbReference type="InterPro" id="IPR051620">
    <property type="entry name" value="ORF904-like_C"/>
</dbReference>
<comment type="caution">
    <text evidence="6">The sequence shown here is derived from an EMBL/GenBank/DDBJ whole genome shotgun (WGS) entry which is preliminary data.</text>
</comment>
<proteinExistence type="predicted"/>
<feature type="region of interest" description="Disordered" evidence="4">
    <location>
        <begin position="1"/>
        <end position="28"/>
    </location>
</feature>
<evidence type="ECO:0000256" key="2">
    <source>
        <dbReference type="ARBA" id="ARBA00022801"/>
    </source>
</evidence>
<gene>
    <name evidence="6" type="ORF">CUS_5198</name>
</gene>
<organism evidence="6 7">
    <name type="scientific">Ruminococcus albus 8</name>
    <dbReference type="NCBI Taxonomy" id="246199"/>
    <lineage>
        <taxon>Bacteria</taxon>
        <taxon>Bacillati</taxon>
        <taxon>Bacillota</taxon>
        <taxon>Clostridia</taxon>
        <taxon>Eubacteriales</taxon>
        <taxon>Oscillospiraceae</taxon>
        <taxon>Ruminococcus</taxon>
    </lineage>
</organism>
<dbReference type="Proteomes" id="UP000004259">
    <property type="component" value="Unassembled WGS sequence"/>
</dbReference>
<evidence type="ECO:0000313" key="7">
    <source>
        <dbReference type="Proteomes" id="UP000004259"/>
    </source>
</evidence>
<dbReference type="STRING" id="246199.CUS_5198"/>
<keyword evidence="1" id="KW-0547">Nucleotide-binding</keyword>
<dbReference type="GO" id="GO:0016787">
    <property type="term" value="F:hydrolase activity"/>
    <property type="evidence" value="ECO:0007669"/>
    <property type="project" value="UniProtKB-KW"/>
</dbReference>
<dbReference type="GO" id="GO:0005524">
    <property type="term" value="F:ATP binding"/>
    <property type="evidence" value="ECO:0007669"/>
    <property type="project" value="UniProtKB-KW"/>
</dbReference>
<dbReference type="PANTHER" id="PTHR35372">
    <property type="entry name" value="ATP BINDING PROTEIN-RELATED"/>
    <property type="match status" value="1"/>
</dbReference>
<evidence type="ECO:0000256" key="1">
    <source>
        <dbReference type="ARBA" id="ARBA00022741"/>
    </source>
</evidence>
<dbReference type="EMBL" id="ADKM02000094">
    <property type="protein sequence ID" value="EGC02435.1"/>
    <property type="molecule type" value="Genomic_DNA"/>
</dbReference>
<keyword evidence="3" id="KW-0067">ATP-binding</keyword>
<dbReference type="InterPro" id="IPR006500">
    <property type="entry name" value="Helicase_put_C_phage/plasmid"/>
</dbReference>
<dbReference type="PROSITE" id="PS51206">
    <property type="entry name" value="SF3_HELICASE_1"/>
    <property type="match status" value="1"/>
</dbReference>
<dbReference type="Pfam" id="PF19263">
    <property type="entry name" value="DUF5906"/>
    <property type="match status" value="1"/>
</dbReference>
<evidence type="ECO:0000313" key="6">
    <source>
        <dbReference type="EMBL" id="EGC02435.1"/>
    </source>
</evidence>
<reference evidence="6 7" key="1">
    <citation type="submission" date="2011-02" db="EMBL/GenBank/DDBJ databases">
        <authorList>
            <person name="Nelson K.E."/>
            <person name="Sutton G."/>
            <person name="Torralba M."/>
            <person name="Durkin S."/>
            <person name="Harkins D."/>
            <person name="Montgomery R."/>
            <person name="Ziemer C."/>
            <person name="Klaassens E."/>
            <person name="Ocuiv P."/>
            <person name="Morrison M."/>
        </authorList>
    </citation>
    <scope>NUCLEOTIDE SEQUENCE [LARGE SCALE GENOMIC DNA]</scope>
    <source>
        <strain evidence="6 7">8</strain>
    </source>
</reference>
<dbReference type="RefSeq" id="WP_002850929.1">
    <property type="nucleotide sequence ID" value="NZ_ADKM02000094.1"/>
</dbReference>
<sequence length="460" mass="53374">MNENTNDVSKNGENVEVTTPPEKKKQERELPDWMLDKTTVNELKFCKLFTQKHPMKCIGGRFFDYDGLVDENALGAEVYRMLRQGVWIGLSKKVVQIMDALRLYTYSAPLNPDLNFIHVQNGKLDLNGNFYPRKEFCQNRLNICYDPNIRNGAYYPERFLTFLMELLTPEDVTTLQEYLGYLLIPSTKGQKMMFLIGQGGEGKSRIGIVLREIFMDNMLTGNVHRIENDRFFRYNLKDRLLMVDDDMQMQALSSTGYIKNLVTAETPIDVEAKGKQSEQALLYTRLLCFGNGSPKTLYDKSKGFSRRMIILTTLPPPERRIIDPYIAEKFIAEKEKIFCWMYDGLLRLLANNYRFTISDRARQNVMETMQDNCNITEFLEDTDRVQYGGNLRVASSALYDSYYHWCEDNALTALKRETFVSWLRQNEATYHIKYDLNIPSGSSHVRGFKGIALKFKASTY</sequence>
<accession>E9SE42</accession>
<dbReference type="PANTHER" id="PTHR35372:SF2">
    <property type="entry name" value="SF3 HELICASE DOMAIN-CONTAINING PROTEIN"/>
    <property type="match status" value="1"/>
</dbReference>
<feature type="compositionally biased region" description="Polar residues" evidence="4">
    <location>
        <begin position="1"/>
        <end position="12"/>
    </location>
</feature>
<dbReference type="eggNOG" id="COG3378">
    <property type="taxonomic scope" value="Bacteria"/>
</dbReference>